<dbReference type="EMBL" id="CP035544">
    <property type="protein sequence ID" value="QBA63658.1"/>
    <property type="molecule type" value="Genomic_DNA"/>
</dbReference>
<dbReference type="RefSeq" id="WP_129602858.1">
    <property type="nucleotide sequence ID" value="NZ_CP035544.1"/>
</dbReference>
<protein>
    <submittedName>
        <fullName evidence="1">Uncharacterized protein</fullName>
    </submittedName>
</protein>
<keyword evidence="2" id="KW-1185">Reference proteome</keyword>
<gene>
    <name evidence="1" type="ORF">EQY75_03310</name>
</gene>
<organism evidence="1 2">
    <name type="scientific">Muriicola soli</name>
    <dbReference type="NCBI Taxonomy" id="2507538"/>
    <lineage>
        <taxon>Bacteria</taxon>
        <taxon>Pseudomonadati</taxon>
        <taxon>Bacteroidota</taxon>
        <taxon>Flavobacteriia</taxon>
        <taxon>Flavobacteriales</taxon>
        <taxon>Flavobacteriaceae</taxon>
        <taxon>Muriicola</taxon>
    </lineage>
</organism>
<name>A0A411E7N4_9FLAO</name>
<evidence type="ECO:0000313" key="1">
    <source>
        <dbReference type="EMBL" id="QBA63658.1"/>
    </source>
</evidence>
<dbReference type="AlphaFoldDB" id="A0A411E7N4"/>
<evidence type="ECO:0000313" key="2">
    <source>
        <dbReference type="Proteomes" id="UP000290889"/>
    </source>
</evidence>
<reference evidence="1 2" key="1">
    <citation type="submission" date="2019-01" db="EMBL/GenBank/DDBJ databases">
        <title>Muriicola soli sp. nov., isolated from soil.</title>
        <authorList>
            <person name="Kang H.J."/>
            <person name="Kim S.B."/>
        </authorList>
    </citation>
    <scope>NUCLEOTIDE SEQUENCE [LARGE SCALE GENOMIC DNA]</scope>
    <source>
        <strain evidence="1 2">MMS17-SY002</strain>
    </source>
</reference>
<accession>A0A411E7N4</accession>
<dbReference type="Proteomes" id="UP000290889">
    <property type="component" value="Chromosome"/>
</dbReference>
<dbReference type="KEGG" id="mur:EQY75_03310"/>
<proteinExistence type="predicted"/>
<dbReference type="OrthoDB" id="1421798at2"/>
<sequence length="186" mass="21467">MKTITYYPTMFHTNPFAHNWTDIYSHMENNAKDVLLQNQMVAEKGISEMILNVRSFAAIDEKGNEHLIKEFAKGNLVDLKGTHSGLFIKTNSAPKLKPGTYNTFRFYLRDTANTFVYKDRSEEVVAGLEYIDFDIDNGLKVDGKNKKPVIMRFDFEPYTFLSFFKPITDVFKRQKRSVGKLVSNLS</sequence>